<organism evidence="1 2">
    <name type="scientific">Tardiphaga robiniae</name>
    <dbReference type="NCBI Taxonomy" id="943830"/>
    <lineage>
        <taxon>Bacteria</taxon>
        <taxon>Pseudomonadati</taxon>
        <taxon>Pseudomonadota</taxon>
        <taxon>Alphaproteobacteria</taxon>
        <taxon>Hyphomicrobiales</taxon>
        <taxon>Nitrobacteraceae</taxon>
        <taxon>Tardiphaga</taxon>
    </lineage>
</organism>
<dbReference type="EMBL" id="CP050292">
    <property type="protein sequence ID" value="QND72680.1"/>
    <property type="molecule type" value="Genomic_DNA"/>
</dbReference>
<name>A0A7G6U0Z8_9BRAD</name>
<evidence type="ECO:0000313" key="2">
    <source>
        <dbReference type="Proteomes" id="UP000515291"/>
    </source>
</evidence>
<protein>
    <submittedName>
        <fullName evidence="1">Uncharacterized protein</fullName>
    </submittedName>
</protein>
<reference evidence="2" key="1">
    <citation type="journal article" date="2020" name="Mol. Plant Microbe">
        <title>Rhizobial microsymbionts of the narrowly endemic Oxytropis species growing in Kamchatka are characterized by significant genetic diversity and possess a set of genes that are associated with T3SS and T6SS secretion systems and can affect the development of symbiosis.</title>
        <authorList>
            <person name="Safronova V."/>
            <person name="Guro P."/>
            <person name="Sazanova A."/>
            <person name="Kuznetsova I."/>
            <person name="Belimov A."/>
            <person name="Yakubov V."/>
            <person name="Chirak E."/>
            <person name="Afonin A."/>
            <person name="Gogolev Y."/>
            <person name="Andronov E."/>
            <person name="Tikhonovich I."/>
        </authorList>
    </citation>
    <scope>NUCLEOTIDE SEQUENCE [LARGE SCALE GENOMIC DNA]</scope>
    <source>
        <strain evidence="2">581</strain>
    </source>
</reference>
<sequence>MPGRQRADIVDQHHRQADYGTIPDMGRALLFDETDHLGACFAKNRFDMDSSEQLKEADQVTWDGFSNKVDQHFEGEAWRPPITAASSSARGILEALDRLRPTNWLR</sequence>
<dbReference type="AlphaFoldDB" id="A0A7G6U0Z8"/>
<dbReference type="RefSeq" id="WP_184511600.1">
    <property type="nucleotide sequence ID" value="NZ_CP050292.1"/>
</dbReference>
<proteinExistence type="predicted"/>
<evidence type="ECO:0000313" key="1">
    <source>
        <dbReference type="EMBL" id="QND72680.1"/>
    </source>
</evidence>
<gene>
    <name evidence="1" type="ORF">HB776_16615</name>
</gene>
<dbReference type="Proteomes" id="UP000515291">
    <property type="component" value="Chromosome"/>
</dbReference>
<dbReference type="KEGG" id="trb:HB776_16615"/>
<accession>A0A7G6U0Z8</accession>